<gene>
    <name evidence="2" type="ORF">SG35_000785</name>
</gene>
<dbReference type="RefSeq" id="WP_044835288.1">
    <property type="nucleotide sequence ID" value="NZ_CP059735.1"/>
</dbReference>
<reference evidence="2 3" key="2">
    <citation type="journal article" date="2022" name="Mar. Drugs">
        <title>Bioassay-Guided Fractionation Leads to the Detection of Cholic Acid Generated by the Rare Thalassomonas sp.</title>
        <authorList>
            <person name="Pheiffer F."/>
            <person name="Schneider Y.K."/>
            <person name="Hansen E.H."/>
            <person name="Andersen J.H."/>
            <person name="Isaksson J."/>
            <person name="Busche T."/>
            <person name="R C."/>
            <person name="Kalinowski J."/>
            <person name="Zyl L.V."/>
            <person name="Trindade M."/>
        </authorList>
    </citation>
    <scope>NUCLEOTIDE SEQUENCE [LARGE SCALE GENOMIC DNA]</scope>
    <source>
        <strain evidence="2 3">A5K-106</strain>
    </source>
</reference>
<protein>
    <submittedName>
        <fullName evidence="2">DUF4402 domain-containing protein</fullName>
    </submittedName>
</protein>
<feature type="signal peptide" evidence="1">
    <location>
        <begin position="1"/>
        <end position="24"/>
    </location>
</feature>
<keyword evidence="3" id="KW-1185">Reference proteome</keyword>
<feature type="chain" id="PRO_5042116317" evidence="1">
    <location>
        <begin position="25"/>
        <end position="158"/>
    </location>
</feature>
<reference evidence="2 3" key="1">
    <citation type="journal article" date="2015" name="Genome Announc.">
        <title>Draft Genome Sequences of Marine Isolates of Thalassomonas viridans and Thalassomonas actiniarum.</title>
        <authorList>
            <person name="Olonade I."/>
            <person name="van Zyl L.J."/>
            <person name="Trindade M."/>
        </authorList>
    </citation>
    <scope>NUCLEOTIDE SEQUENCE [LARGE SCALE GENOMIC DNA]</scope>
    <source>
        <strain evidence="2 3">A5K-106</strain>
    </source>
</reference>
<dbReference type="EMBL" id="CP059735">
    <property type="protein sequence ID" value="WDD99258.1"/>
    <property type="molecule type" value="Genomic_DNA"/>
</dbReference>
<dbReference type="AlphaFoldDB" id="A0AAE9YS28"/>
<dbReference type="Proteomes" id="UP000032568">
    <property type="component" value="Chromosome"/>
</dbReference>
<dbReference type="KEGG" id="tact:SG35_000785"/>
<evidence type="ECO:0000256" key="1">
    <source>
        <dbReference type="SAM" id="SignalP"/>
    </source>
</evidence>
<keyword evidence="1" id="KW-0732">Signal</keyword>
<accession>A0AAE9YS28</accession>
<organism evidence="2 3">
    <name type="scientific">Thalassomonas actiniarum</name>
    <dbReference type="NCBI Taxonomy" id="485447"/>
    <lineage>
        <taxon>Bacteria</taxon>
        <taxon>Pseudomonadati</taxon>
        <taxon>Pseudomonadota</taxon>
        <taxon>Gammaproteobacteria</taxon>
        <taxon>Alteromonadales</taxon>
        <taxon>Colwelliaceae</taxon>
        <taxon>Thalassomonas</taxon>
    </lineage>
</organism>
<dbReference type="Pfam" id="PF14352">
    <property type="entry name" value="DUF4402"/>
    <property type="match status" value="1"/>
</dbReference>
<dbReference type="InterPro" id="IPR025514">
    <property type="entry name" value="DUF4402"/>
</dbReference>
<evidence type="ECO:0000313" key="2">
    <source>
        <dbReference type="EMBL" id="WDD99258.1"/>
    </source>
</evidence>
<name>A0AAE9YS28_9GAMM</name>
<proteinExistence type="predicted"/>
<evidence type="ECO:0000313" key="3">
    <source>
        <dbReference type="Proteomes" id="UP000032568"/>
    </source>
</evidence>
<sequence length="158" mass="16788">MFLTFCQKLIFWVSILFFTLPAQATVTLIEDLSFGTIVVSDNSVVSDIIISRAGQTSIVNHIRVIEPGHPAEFALTDLPGNLEVFTSAVITQATTSNPPPAPATEQFTISSPDIVASVTTNGSGFALVRVGATLSTSGNGGNYVDVQYQGTLQVTFNY</sequence>